<dbReference type="NCBIfam" id="TIGR01730">
    <property type="entry name" value="RND_mfp"/>
    <property type="match status" value="1"/>
</dbReference>
<dbReference type="Proteomes" id="UP000585681">
    <property type="component" value="Unassembled WGS sequence"/>
</dbReference>
<dbReference type="GO" id="GO:0019898">
    <property type="term" value="C:extrinsic component of membrane"/>
    <property type="evidence" value="ECO:0007669"/>
    <property type="project" value="InterPro"/>
</dbReference>
<dbReference type="Gene3D" id="2.40.50.100">
    <property type="match status" value="1"/>
</dbReference>
<dbReference type="EMBL" id="JACIEQ010000002">
    <property type="protein sequence ID" value="MBB4021989.1"/>
    <property type="molecule type" value="Genomic_DNA"/>
</dbReference>
<dbReference type="InterPro" id="IPR058647">
    <property type="entry name" value="BSH_CzcB-like"/>
</dbReference>
<protein>
    <submittedName>
        <fullName evidence="8">RND family efflux transporter MFP subunit</fullName>
    </submittedName>
</protein>
<dbReference type="PANTHER" id="PTHR30469">
    <property type="entry name" value="MULTIDRUG RESISTANCE PROTEIN MDTA"/>
    <property type="match status" value="1"/>
</dbReference>
<evidence type="ECO:0000313" key="8">
    <source>
        <dbReference type="EMBL" id="MBB4021989.1"/>
    </source>
</evidence>
<comment type="caution">
    <text evidence="8">The sequence shown here is derived from an EMBL/GenBank/DDBJ whole genome shotgun (WGS) entry which is preliminary data.</text>
</comment>
<keyword evidence="2 3" id="KW-0175">Coiled coil</keyword>
<dbReference type="GO" id="GO:1990961">
    <property type="term" value="P:xenobiotic detoxification by transmembrane export across the plasma membrane"/>
    <property type="evidence" value="ECO:0007669"/>
    <property type="project" value="InterPro"/>
</dbReference>
<evidence type="ECO:0000256" key="3">
    <source>
        <dbReference type="SAM" id="Coils"/>
    </source>
</evidence>
<dbReference type="Pfam" id="PF25967">
    <property type="entry name" value="RND-MFP_C"/>
    <property type="match status" value="1"/>
</dbReference>
<dbReference type="GO" id="GO:1990281">
    <property type="term" value="C:efflux pump complex"/>
    <property type="evidence" value="ECO:0007669"/>
    <property type="project" value="TreeGrafter"/>
</dbReference>
<evidence type="ECO:0000259" key="5">
    <source>
        <dbReference type="Pfam" id="PF25954"/>
    </source>
</evidence>
<proteinExistence type="inferred from homology"/>
<evidence type="ECO:0000259" key="7">
    <source>
        <dbReference type="Pfam" id="PF25973"/>
    </source>
</evidence>
<sequence>MCRYPRTIARGLAAVTAGILSAALAAAAAAAQDTAQGDAPKAAPLPVTLVQAKFASVISRASLTGDIEPRESTQIAFRDGGRILSLEVTAGDHVIKSQELGQVDATQALERLREAEAEGEAILADLERAKQDFDRQVALFDRGVTTRVLLDEASEALQTLQARLKQADAQISQSKAALDETVLRAPFDGSVMERMAEPGQIVGPATPVFELAADDGLDAVFAVPDTFLAHPIEGTEVELRMLDQPDLMMTGTVREVSPMLDPRNGSITVRVSVNNPDPSVRLGAPVAGAIGYSAGAAFALPWTVLTATAKGPAVWVVNRPDMTAHLRQVTISRHLTGRVLISEGLEEGELVVADGSHQLYPGRPVREGKAE</sequence>
<gene>
    <name evidence="8" type="ORF">GGR17_001798</name>
</gene>
<dbReference type="GO" id="GO:0030313">
    <property type="term" value="C:cell envelope"/>
    <property type="evidence" value="ECO:0007669"/>
    <property type="project" value="UniProtKB-SubCell"/>
</dbReference>
<name>A0A840CFE2_9RHOB</name>
<keyword evidence="4" id="KW-0732">Signal</keyword>
<dbReference type="Gene3D" id="2.40.30.170">
    <property type="match status" value="1"/>
</dbReference>
<feature type="domain" description="Multidrug resistance protein MdtA-like C-terminal permuted SH3" evidence="6">
    <location>
        <begin position="301"/>
        <end position="356"/>
    </location>
</feature>
<evidence type="ECO:0000256" key="1">
    <source>
        <dbReference type="ARBA" id="ARBA00009477"/>
    </source>
</evidence>
<dbReference type="InterPro" id="IPR006143">
    <property type="entry name" value="RND_pump_MFP"/>
</dbReference>
<accession>A0A840CFE2</accession>
<dbReference type="SUPFAM" id="SSF111369">
    <property type="entry name" value="HlyD-like secretion proteins"/>
    <property type="match status" value="1"/>
</dbReference>
<dbReference type="Gene3D" id="2.40.420.20">
    <property type="match status" value="1"/>
</dbReference>
<feature type="domain" description="CusB-like beta-barrel" evidence="5">
    <location>
        <begin position="221"/>
        <end position="283"/>
    </location>
</feature>
<feature type="chain" id="PRO_5032535019" evidence="4">
    <location>
        <begin position="23"/>
        <end position="371"/>
    </location>
</feature>
<feature type="coiled-coil region" evidence="3">
    <location>
        <begin position="109"/>
        <end position="177"/>
    </location>
</feature>
<evidence type="ECO:0000256" key="4">
    <source>
        <dbReference type="SAM" id="SignalP"/>
    </source>
</evidence>
<keyword evidence="9" id="KW-1185">Reference proteome</keyword>
<dbReference type="InterPro" id="IPR058627">
    <property type="entry name" value="MdtA-like_C"/>
</dbReference>
<dbReference type="PANTHER" id="PTHR30469:SF38">
    <property type="entry name" value="HLYD FAMILY SECRETION PROTEIN"/>
    <property type="match status" value="1"/>
</dbReference>
<evidence type="ECO:0000313" key="9">
    <source>
        <dbReference type="Proteomes" id="UP000585681"/>
    </source>
</evidence>
<feature type="signal peptide" evidence="4">
    <location>
        <begin position="1"/>
        <end position="22"/>
    </location>
</feature>
<dbReference type="Gene3D" id="6.10.140.1990">
    <property type="match status" value="1"/>
</dbReference>
<dbReference type="InterPro" id="IPR058792">
    <property type="entry name" value="Beta-barrel_RND_2"/>
</dbReference>
<organism evidence="8 9">
    <name type="scientific">Actibacterium naphthalenivorans</name>
    <dbReference type="NCBI Taxonomy" id="1614693"/>
    <lineage>
        <taxon>Bacteria</taxon>
        <taxon>Pseudomonadati</taxon>
        <taxon>Pseudomonadota</taxon>
        <taxon>Alphaproteobacteria</taxon>
        <taxon>Rhodobacterales</taxon>
        <taxon>Roseobacteraceae</taxon>
        <taxon>Actibacterium</taxon>
    </lineage>
</organism>
<evidence type="ECO:0000259" key="6">
    <source>
        <dbReference type="Pfam" id="PF25967"/>
    </source>
</evidence>
<evidence type="ECO:0000256" key="2">
    <source>
        <dbReference type="ARBA" id="ARBA00023054"/>
    </source>
</evidence>
<feature type="domain" description="CzcB-like barrel-sandwich hybrid" evidence="7">
    <location>
        <begin position="74"/>
        <end position="212"/>
    </location>
</feature>
<dbReference type="AlphaFoldDB" id="A0A840CFE2"/>
<dbReference type="RefSeq" id="WP_054538704.1">
    <property type="nucleotide sequence ID" value="NZ_JACIEQ010000002.1"/>
</dbReference>
<reference evidence="8" key="1">
    <citation type="submission" date="2020-08" db="EMBL/GenBank/DDBJ databases">
        <title>Genomic Encyclopedia of Type Strains, Phase IV (KMG-IV): sequencing the most valuable type-strain genomes for metagenomic binning, comparative biology and taxonomic classification.</title>
        <authorList>
            <person name="Goeker M."/>
        </authorList>
    </citation>
    <scope>NUCLEOTIDE SEQUENCE [LARGE SCALE GENOMIC DNA]</scope>
    <source>
        <strain evidence="8">DSM 105040</strain>
    </source>
</reference>
<dbReference type="GO" id="GO:0015562">
    <property type="term" value="F:efflux transmembrane transporter activity"/>
    <property type="evidence" value="ECO:0007669"/>
    <property type="project" value="TreeGrafter"/>
</dbReference>
<dbReference type="Pfam" id="PF25954">
    <property type="entry name" value="Beta-barrel_RND_2"/>
    <property type="match status" value="1"/>
</dbReference>
<comment type="similarity">
    <text evidence="1">Belongs to the membrane fusion protein (MFP) (TC 8.A.1) family.</text>
</comment>
<dbReference type="Pfam" id="PF25973">
    <property type="entry name" value="BSH_CzcB"/>
    <property type="match status" value="1"/>
</dbReference>
<dbReference type="GO" id="GO:1990195">
    <property type="term" value="C:macrolide transmembrane transporter complex"/>
    <property type="evidence" value="ECO:0007669"/>
    <property type="project" value="InterPro"/>
</dbReference>
<dbReference type="InterPro" id="IPR030190">
    <property type="entry name" value="MacA_alpha-hairpin_sf"/>
</dbReference>